<dbReference type="KEGG" id="glz:GLAREA_00178"/>
<feature type="compositionally biased region" description="Basic and acidic residues" evidence="1">
    <location>
        <begin position="137"/>
        <end position="148"/>
    </location>
</feature>
<dbReference type="Proteomes" id="UP000016922">
    <property type="component" value="Unassembled WGS sequence"/>
</dbReference>
<reference evidence="3 4" key="1">
    <citation type="journal article" date="2013" name="BMC Genomics">
        <title>Genomics-driven discovery of the pneumocandin biosynthetic gene cluster in the fungus Glarea lozoyensis.</title>
        <authorList>
            <person name="Chen L."/>
            <person name="Yue Q."/>
            <person name="Zhang X."/>
            <person name="Xiang M."/>
            <person name="Wang C."/>
            <person name="Li S."/>
            <person name="Che Y."/>
            <person name="Ortiz-Lopez F.J."/>
            <person name="Bills G.F."/>
            <person name="Liu X."/>
            <person name="An Z."/>
        </authorList>
    </citation>
    <scope>NUCLEOTIDE SEQUENCE [LARGE SCALE GENOMIC DNA]</scope>
    <source>
        <strain evidence="4">ATCC 20868 / MF5171</strain>
    </source>
</reference>
<dbReference type="AlphaFoldDB" id="S3CTM4"/>
<sequence length="387" mass="43589">MAPSIMAAAKKASTVVDLTPSHKIAVNVICKKVPDRTEEFKRKIQVLRKMQFDKRQKKLQESAECQKVEKSDAAQVAVSESLNQLPLNETHKDLVKPPTISHILTSISSSRTIQMEADRKRKALETFRRNQRIKAMSKLEDSKGKSLETSKLSDGYLNTKPYSIREQPKSSPESPRRRLSSSTRSLRDLRELGSDYSLFSGYSGEYLTRYQYQPGMIIQATHFERDIGQGDAWGPNLSRAKDGTVVFSKGRKYVVLKVYDGDHATVVPILTHGATGLKNKPCKNHYLSIREYDDHYAAPAENDLSILWADSVRKDGSPYNRMNDKTLVHFTNTREHKFCWPATLMGHLSPESYATLLQLHVKALCGMEIGADQAVSPSRMSGISHSF</sequence>
<dbReference type="OrthoDB" id="10462021at2759"/>
<protein>
    <recommendedName>
        <fullName evidence="2">DUF6590 domain-containing protein</fullName>
    </recommendedName>
</protein>
<evidence type="ECO:0000256" key="1">
    <source>
        <dbReference type="SAM" id="MobiDB-lite"/>
    </source>
</evidence>
<dbReference type="RefSeq" id="XP_008083129.1">
    <property type="nucleotide sequence ID" value="XM_008084938.1"/>
</dbReference>
<dbReference type="Pfam" id="PF20233">
    <property type="entry name" value="DUF6590"/>
    <property type="match status" value="1"/>
</dbReference>
<evidence type="ECO:0000313" key="4">
    <source>
        <dbReference type="Proteomes" id="UP000016922"/>
    </source>
</evidence>
<evidence type="ECO:0000313" key="3">
    <source>
        <dbReference type="EMBL" id="EPE29020.1"/>
    </source>
</evidence>
<dbReference type="InterPro" id="IPR046497">
    <property type="entry name" value="DUF6590"/>
</dbReference>
<dbReference type="eggNOG" id="ENOG502T1JE">
    <property type="taxonomic scope" value="Eukaryota"/>
</dbReference>
<proteinExistence type="predicted"/>
<dbReference type="HOGENOM" id="CLU_713815_0_0_1"/>
<dbReference type="EMBL" id="KE145367">
    <property type="protein sequence ID" value="EPE29020.1"/>
    <property type="molecule type" value="Genomic_DNA"/>
</dbReference>
<accession>S3CTM4</accession>
<keyword evidence="4" id="KW-1185">Reference proteome</keyword>
<evidence type="ECO:0000259" key="2">
    <source>
        <dbReference type="Pfam" id="PF20233"/>
    </source>
</evidence>
<gene>
    <name evidence="3" type="ORF">GLAREA_00178</name>
</gene>
<organism evidence="3 4">
    <name type="scientific">Glarea lozoyensis (strain ATCC 20868 / MF5171)</name>
    <dbReference type="NCBI Taxonomy" id="1116229"/>
    <lineage>
        <taxon>Eukaryota</taxon>
        <taxon>Fungi</taxon>
        <taxon>Dikarya</taxon>
        <taxon>Ascomycota</taxon>
        <taxon>Pezizomycotina</taxon>
        <taxon>Leotiomycetes</taxon>
        <taxon>Helotiales</taxon>
        <taxon>Helotiaceae</taxon>
        <taxon>Glarea</taxon>
    </lineage>
</organism>
<feature type="region of interest" description="Disordered" evidence="1">
    <location>
        <begin position="135"/>
        <end position="186"/>
    </location>
</feature>
<feature type="domain" description="DUF6590" evidence="2">
    <location>
        <begin position="211"/>
        <end position="357"/>
    </location>
</feature>
<dbReference type="GeneID" id="19459238"/>
<name>S3CTM4_GLAL2</name>